<feature type="transmembrane region" description="Helical" evidence="5">
    <location>
        <begin position="122"/>
        <end position="142"/>
    </location>
</feature>
<evidence type="ECO:0000259" key="6">
    <source>
        <dbReference type="Pfam" id="PF01694"/>
    </source>
</evidence>
<dbReference type="SUPFAM" id="SSF144091">
    <property type="entry name" value="Rhomboid-like"/>
    <property type="match status" value="1"/>
</dbReference>
<keyword evidence="4 5" id="KW-0472">Membrane</keyword>
<feature type="domain" description="Peptidase S54 rhomboid" evidence="6">
    <location>
        <begin position="58"/>
        <end position="207"/>
    </location>
</feature>
<evidence type="ECO:0000256" key="2">
    <source>
        <dbReference type="ARBA" id="ARBA00022692"/>
    </source>
</evidence>
<dbReference type="FunFam" id="1.20.1540.10:FF:000027">
    <property type="entry name" value="Rhomboid family intramembrane serine protease"/>
    <property type="match status" value="1"/>
</dbReference>
<proteinExistence type="predicted"/>
<feature type="transmembrane region" description="Helical" evidence="5">
    <location>
        <begin position="187"/>
        <end position="205"/>
    </location>
</feature>
<feature type="transmembrane region" description="Helical" evidence="5">
    <location>
        <begin position="65"/>
        <end position="85"/>
    </location>
</feature>
<evidence type="ECO:0000256" key="4">
    <source>
        <dbReference type="ARBA" id="ARBA00023136"/>
    </source>
</evidence>
<dbReference type="InterPro" id="IPR022764">
    <property type="entry name" value="Peptidase_S54_rhomboid_dom"/>
</dbReference>
<gene>
    <name evidence="7" type="ORF">COY72_00130</name>
</gene>
<comment type="caution">
    <text evidence="7">The sequence shown here is derived from an EMBL/GenBank/DDBJ whole genome shotgun (WGS) entry which is preliminary data.</text>
</comment>
<evidence type="ECO:0000313" key="8">
    <source>
        <dbReference type="Proteomes" id="UP000230055"/>
    </source>
</evidence>
<protein>
    <submittedName>
        <fullName evidence="7">Rhomboid family intramembrane serine protease</fullName>
    </submittedName>
</protein>
<evidence type="ECO:0000313" key="7">
    <source>
        <dbReference type="EMBL" id="PIY91069.1"/>
    </source>
</evidence>
<evidence type="ECO:0000256" key="5">
    <source>
        <dbReference type="SAM" id="Phobius"/>
    </source>
</evidence>
<name>A0A2M7R8E1_9BACT</name>
<sequence length="217" mass="24957">MFPLYDESFPSRKLPYITIFLILLNVFIFIFTYLSPNFEEMVFEYGAVPKRILEGEGVLTLISSMFLHEGFLHLIGNMWFLWLFGDNVEQNLGKIKFLIFYLLCGILAGLFHIFLVSVEESMLPVIGASGAISGVLGGYLILYPKNKIRAFFMLYFRPIIFSVPAYFYIGIWFLYQFLSVGVPSPVAYFAHIGGFIAGMILVLFLRRKIIRKSYSEI</sequence>
<dbReference type="InterPro" id="IPR050925">
    <property type="entry name" value="Rhomboid_protease_S54"/>
</dbReference>
<keyword evidence="7" id="KW-0645">Protease</keyword>
<dbReference type="GO" id="GO:0004252">
    <property type="term" value="F:serine-type endopeptidase activity"/>
    <property type="evidence" value="ECO:0007669"/>
    <property type="project" value="InterPro"/>
</dbReference>
<keyword evidence="7" id="KW-0378">Hydrolase</keyword>
<dbReference type="EMBL" id="PFLX01000003">
    <property type="protein sequence ID" value="PIY91069.1"/>
    <property type="molecule type" value="Genomic_DNA"/>
</dbReference>
<keyword evidence="2 5" id="KW-0812">Transmembrane</keyword>
<dbReference type="AlphaFoldDB" id="A0A2M7R8E1"/>
<organism evidence="7 8">
    <name type="scientific">Candidatus Nealsonbacteria bacterium CG_4_10_14_0_8_um_filter_35_10</name>
    <dbReference type="NCBI Taxonomy" id="1974683"/>
    <lineage>
        <taxon>Bacteria</taxon>
        <taxon>Candidatus Nealsoniibacteriota</taxon>
    </lineage>
</organism>
<dbReference type="Pfam" id="PF01694">
    <property type="entry name" value="Rhomboid"/>
    <property type="match status" value="1"/>
</dbReference>
<comment type="subcellular location">
    <subcellularLocation>
        <location evidence="1">Membrane</location>
        <topology evidence="1">Multi-pass membrane protein</topology>
    </subcellularLocation>
</comment>
<feature type="transmembrane region" description="Helical" evidence="5">
    <location>
        <begin position="97"/>
        <end position="116"/>
    </location>
</feature>
<evidence type="ECO:0000256" key="1">
    <source>
        <dbReference type="ARBA" id="ARBA00004141"/>
    </source>
</evidence>
<reference evidence="8" key="1">
    <citation type="submission" date="2017-09" db="EMBL/GenBank/DDBJ databases">
        <title>Depth-based differentiation of microbial function through sediment-hosted aquifers and enrichment of novel symbionts in the deep terrestrial subsurface.</title>
        <authorList>
            <person name="Probst A.J."/>
            <person name="Ladd B."/>
            <person name="Jarett J.K."/>
            <person name="Geller-Mcgrath D.E."/>
            <person name="Sieber C.M.K."/>
            <person name="Emerson J.B."/>
            <person name="Anantharaman K."/>
            <person name="Thomas B.C."/>
            <person name="Malmstrom R."/>
            <person name="Stieglmeier M."/>
            <person name="Klingl A."/>
            <person name="Woyke T."/>
            <person name="Ryan C.M."/>
            <person name="Banfield J.F."/>
        </authorList>
    </citation>
    <scope>NUCLEOTIDE SEQUENCE [LARGE SCALE GENOMIC DNA]</scope>
</reference>
<dbReference type="Proteomes" id="UP000230055">
    <property type="component" value="Unassembled WGS sequence"/>
</dbReference>
<accession>A0A2M7R8E1</accession>
<feature type="transmembrane region" description="Helical" evidence="5">
    <location>
        <begin position="14"/>
        <end position="34"/>
    </location>
</feature>
<dbReference type="PANTHER" id="PTHR43731:SF26">
    <property type="entry name" value="RHOMBOID-LIKE PROTEIN 10, CHLOROPLASTIC"/>
    <property type="match status" value="1"/>
</dbReference>
<dbReference type="PANTHER" id="PTHR43731">
    <property type="entry name" value="RHOMBOID PROTEASE"/>
    <property type="match status" value="1"/>
</dbReference>
<evidence type="ECO:0000256" key="3">
    <source>
        <dbReference type="ARBA" id="ARBA00022989"/>
    </source>
</evidence>
<dbReference type="GO" id="GO:0006508">
    <property type="term" value="P:proteolysis"/>
    <property type="evidence" value="ECO:0007669"/>
    <property type="project" value="UniProtKB-KW"/>
</dbReference>
<keyword evidence="3 5" id="KW-1133">Transmembrane helix</keyword>
<dbReference type="GO" id="GO:0016020">
    <property type="term" value="C:membrane"/>
    <property type="evidence" value="ECO:0007669"/>
    <property type="project" value="UniProtKB-SubCell"/>
</dbReference>
<dbReference type="InterPro" id="IPR035952">
    <property type="entry name" value="Rhomboid-like_sf"/>
</dbReference>
<dbReference type="Gene3D" id="1.20.1540.10">
    <property type="entry name" value="Rhomboid-like"/>
    <property type="match status" value="1"/>
</dbReference>
<feature type="transmembrane region" description="Helical" evidence="5">
    <location>
        <begin position="154"/>
        <end position="175"/>
    </location>
</feature>